<accession>A0ABN9FHA3</accession>
<reference evidence="1" key="1">
    <citation type="submission" date="2023-05" db="EMBL/GenBank/DDBJ databases">
        <authorList>
            <person name="Stuckert A."/>
        </authorList>
    </citation>
    <scope>NUCLEOTIDE SEQUENCE</scope>
</reference>
<organism evidence="1 2">
    <name type="scientific">Staurois parvus</name>
    <dbReference type="NCBI Taxonomy" id="386267"/>
    <lineage>
        <taxon>Eukaryota</taxon>
        <taxon>Metazoa</taxon>
        <taxon>Chordata</taxon>
        <taxon>Craniata</taxon>
        <taxon>Vertebrata</taxon>
        <taxon>Euteleostomi</taxon>
        <taxon>Amphibia</taxon>
        <taxon>Batrachia</taxon>
        <taxon>Anura</taxon>
        <taxon>Neobatrachia</taxon>
        <taxon>Ranoidea</taxon>
        <taxon>Ranidae</taxon>
        <taxon>Staurois</taxon>
    </lineage>
</organism>
<protein>
    <submittedName>
        <fullName evidence="1">Uncharacterized protein</fullName>
    </submittedName>
</protein>
<dbReference type="Proteomes" id="UP001162483">
    <property type="component" value="Unassembled WGS sequence"/>
</dbReference>
<evidence type="ECO:0000313" key="2">
    <source>
        <dbReference type="Proteomes" id="UP001162483"/>
    </source>
</evidence>
<keyword evidence="2" id="KW-1185">Reference proteome</keyword>
<gene>
    <name evidence="1" type="ORF">SPARVUS_LOCUS12062795</name>
</gene>
<feature type="non-terminal residue" evidence="1">
    <location>
        <position position="1"/>
    </location>
</feature>
<name>A0ABN9FHA3_9NEOB</name>
<proteinExistence type="predicted"/>
<comment type="caution">
    <text evidence="1">The sequence shown here is derived from an EMBL/GenBank/DDBJ whole genome shotgun (WGS) entry which is preliminary data.</text>
</comment>
<evidence type="ECO:0000313" key="1">
    <source>
        <dbReference type="EMBL" id="CAI9596382.1"/>
    </source>
</evidence>
<sequence length="52" mass="5607">CIGVTGDVSDTNNSGDQRHGHCINGIGQEGVNIWGDQRVNCVLCCDYCAVFY</sequence>
<dbReference type="EMBL" id="CATNWA010016915">
    <property type="protein sequence ID" value="CAI9596382.1"/>
    <property type="molecule type" value="Genomic_DNA"/>
</dbReference>